<dbReference type="InterPro" id="IPR050820">
    <property type="entry name" value="MFS_Sugar_Transporter"/>
</dbReference>
<dbReference type="InterPro" id="IPR036259">
    <property type="entry name" value="MFS_trans_sf"/>
</dbReference>
<sequence>MAIVETGLLARSGMLRWRLFLIGGSAGTLFGYSIAVSNDAIGPIRQQYSLSGLAVGTVVSSLIAGALVGCLLAGHAVERHGHRLVLGVAGLVAAAGSLIAATADGAPALVIGRLILGAAVGVTTGVTPTYIGELAHVRNRGVMIAAYQFSLAFGFLLALTVGAILSYGGHEWRIMFAANAVPAILQAVTMTLVPSSPYSLVARGRPDEARESLMEIRHPDEVAAEFETIVEAHRATANSDSSTAAGKVSALADPSLRRPIVIAVGAVLIDTLVGVGAVVYYSTAVFAMAGVGGRAGAEIASFSLGVINVVFTIVAMGLLSRYGRRPLLTVGLTGIVVALLATSFGLQSSSAVSGAITIAAMLGFMACHAFSAGPIGWLLVAEVLPARIRSRASAAAITVNWLANLLIALLFPILVGNPGDPHRAATGFLIFAAISVGFLVFVRRCVPETKGLTLAEVEAKLTDNNVKAKHYAPEPN</sequence>
<feature type="transmembrane region" description="Helical" evidence="8">
    <location>
        <begin position="48"/>
        <end position="72"/>
    </location>
</feature>
<gene>
    <name evidence="10" type="ORF">F0Q45_11835</name>
</gene>
<feature type="transmembrane region" description="Helical" evidence="8">
    <location>
        <begin position="421"/>
        <end position="442"/>
    </location>
</feature>
<evidence type="ECO:0000313" key="10">
    <source>
        <dbReference type="EMBL" id="KAA1250015.1"/>
    </source>
</evidence>
<feature type="transmembrane region" description="Helical" evidence="8">
    <location>
        <begin position="326"/>
        <end position="346"/>
    </location>
</feature>
<dbReference type="OrthoDB" id="4008739at2"/>
<evidence type="ECO:0000256" key="3">
    <source>
        <dbReference type="ARBA" id="ARBA00022448"/>
    </source>
</evidence>
<feature type="transmembrane region" description="Helical" evidence="8">
    <location>
        <begin position="352"/>
        <end position="380"/>
    </location>
</feature>
<evidence type="ECO:0000256" key="7">
    <source>
        <dbReference type="RuleBase" id="RU003346"/>
    </source>
</evidence>
<dbReference type="AlphaFoldDB" id="A0A5B1BQD6"/>
<keyword evidence="6 8" id="KW-0472">Membrane</keyword>
<comment type="caution">
    <text evidence="10">The sequence shown here is derived from an EMBL/GenBank/DDBJ whole genome shotgun (WGS) entry which is preliminary data.</text>
</comment>
<evidence type="ECO:0000256" key="2">
    <source>
        <dbReference type="ARBA" id="ARBA00010992"/>
    </source>
</evidence>
<dbReference type="PROSITE" id="PS50850">
    <property type="entry name" value="MFS"/>
    <property type="match status" value="1"/>
</dbReference>
<evidence type="ECO:0000256" key="5">
    <source>
        <dbReference type="ARBA" id="ARBA00022989"/>
    </source>
</evidence>
<evidence type="ECO:0000313" key="11">
    <source>
        <dbReference type="Proteomes" id="UP000324701"/>
    </source>
</evidence>
<feature type="transmembrane region" description="Helical" evidence="8">
    <location>
        <begin position="392"/>
        <end position="415"/>
    </location>
</feature>
<feature type="transmembrane region" description="Helical" evidence="8">
    <location>
        <begin position="260"/>
        <end position="287"/>
    </location>
</feature>
<evidence type="ECO:0000259" key="9">
    <source>
        <dbReference type="PROSITE" id="PS50850"/>
    </source>
</evidence>
<evidence type="ECO:0000256" key="6">
    <source>
        <dbReference type="ARBA" id="ARBA00023136"/>
    </source>
</evidence>
<dbReference type="InterPro" id="IPR020846">
    <property type="entry name" value="MFS_dom"/>
</dbReference>
<dbReference type="PRINTS" id="PR00171">
    <property type="entry name" value="SUGRTRNSPORT"/>
</dbReference>
<dbReference type="NCBIfam" id="TIGR00879">
    <property type="entry name" value="SP"/>
    <property type="match status" value="1"/>
</dbReference>
<proteinExistence type="inferred from homology"/>
<comment type="subcellular location">
    <subcellularLocation>
        <location evidence="1">Cell membrane</location>
        <topology evidence="1">Multi-pass membrane protein</topology>
    </subcellularLocation>
</comment>
<dbReference type="GO" id="GO:1904659">
    <property type="term" value="P:D-glucose transmembrane transport"/>
    <property type="evidence" value="ECO:0007669"/>
    <property type="project" value="TreeGrafter"/>
</dbReference>
<feature type="transmembrane region" description="Helical" evidence="8">
    <location>
        <begin position="19"/>
        <end position="36"/>
    </location>
</feature>
<dbReference type="InterPro" id="IPR003663">
    <property type="entry name" value="Sugar/inositol_transpt"/>
</dbReference>
<dbReference type="PROSITE" id="PS00217">
    <property type="entry name" value="SUGAR_TRANSPORT_2"/>
    <property type="match status" value="1"/>
</dbReference>
<evidence type="ECO:0000256" key="4">
    <source>
        <dbReference type="ARBA" id="ARBA00022692"/>
    </source>
</evidence>
<feature type="domain" description="Major facilitator superfamily (MFS) profile" evidence="9">
    <location>
        <begin position="19"/>
        <end position="450"/>
    </location>
</feature>
<keyword evidence="4 8" id="KW-0812">Transmembrane</keyword>
<organism evidence="10 11">
    <name type="scientific">Mycobacterium simiae</name>
    <name type="common">Mycobacterium habana</name>
    <dbReference type="NCBI Taxonomy" id="1784"/>
    <lineage>
        <taxon>Bacteria</taxon>
        <taxon>Bacillati</taxon>
        <taxon>Actinomycetota</taxon>
        <taxon>Actinomycetes</taxon>
        <taxon>Mycobacteriales</taxon>
        <taxon>Mycobacteriaceae</taxon>
        <taxon>Mycobacterium</taxon>
        <taxon>Mycobacterium simiae complex</taxon>
    </lineage>
</organism>
<protein>
    <submittedName>
        <fullName evidence="10">Sugar porter family MFS transporter</fullName>
    </submittedName>
</protein>
<dbReference type="InterPro" id="IPR005829">
    <property type="entry name" value="Sugar_transporter_CS"/>
</dbReference>
<dbReference type="PANTHER" id="PTHR48023">
    <property type="entry name" value="D-XYLOSE-PROTON SYMPORTER-LIKE 2"/>
    <property type="match status" value="1"/>
</dbReference>
<dbReference type="RefSeq" id="WP_149654140.1">
    <property type="nucleotide sequence ID" value="NZ_VTZN01000061.1"/>
</dbReference>
<evidence type="ECO:0000256" key="8">
    <source>
        <dbReference type="SAM" id="Phobius"/>
    </source>
</evidence>
<feature type="transmembrane region" description="Helical" evidence="8">
    <location>
        <begin position="109"/>
        <end position="132"/>
    </location>
</feature>
<feature type="transmembrane region" description="Helical" evidence="8">
    <location>
        <begin position="174"/>
        <end position="193"/>
    </location>
</feature>
<feature type="transmembrane region" description="Helical" evidence="8">
    <location>
        <begin position="299"/>
        <end position="319"/>
    </location>
</feature>
<evidence type="ECO:0000256" key="1">
    <source>
        <dbReference type="ARBA" id="ARBA00004651"/>
    </source>
</evidence>
<dbReference type="Proteomes" id="UP000324701">
    <property type="component" value="Unassembled WGS sequence"/>
</dbReference>
<dbReference type="SUPFAM" id="SSF103473">
    <property type="entry name" value="MFS general substrate transporter"/>
    <property type="match status" value="1"/>
</dbReference>
<comment type="similarity">
    <text evidence="2 7">Belongs to the major facilitator superfamily. Sugar transporter (TC 2.A.1.1) family.</text>
</comment>
<dbReference type="Pfam" id="PF00083">
    <property type="entry name" value="Sugar_tr"/>
    <property type="match status" value="1"/>
</dbReference>
<name>A0A5B1BQD6_MYCSI</name>
<dbReference type="PANTHER" id="PTHR48023:SF4">
    <property type="entry name" value="D-XYLOSE-PROTON SYMPORTER-LIKE 2"/>
    <property type="match status" value="1"/>
</dbReference>
<feature type="transmembrane region" description="Helical" evidence="8">
    <location>
        <begin position="84"/>
        <end position="103"/>
    </location>
</feature>
<reference evidence="10 11" key="1">
    <citation type="submission" date="2019-09" db="EMBL/GenBank/DDBJ databases">
        <title>Report of infection by Mycobacterium simiae a patient suffering from pulmonary tuberculosis.</title>
        <authorList>
            <person name="Mohanty P.S."/>
            <person name="Bansal A.K."/>
            <person name="Singh H."/>
            <person name="Sharma S."/>
            <person name="Patil S.A."/>
            <person name="Upadhaya P."/>
            <person name="Singh P.K."/>
            <person name="Kumar D."/>
            <person name="Kumar S."/>
            <person name="Singh R.K."/>
            <person name="Chaudhary B."/>
        </authorList>
    </citation>
    <scope>NUCLEOTIDE SEQUENCE [LARGE SCALE GENOMIC DNA]</scope>
    <source>
        <strain evidence="10 11">JAL-560-SIM</strain>
    </source>
</reference>
<keyword evidence="3 7" id="KW-0813">Transport</keyword>
<dbReference type="InterPro" id="IPR005828">
    <property type="entry name" value="MFS_sugar_transport-like"/>
</dbReference>
<keyword evidence="5 8" id="KW-1133">Transmembrane helix</keyword>
<dbReference type="GO" id="GO:0005886">
    <property type="term" value="C:plasma membrane"/>
    <property type="evidence" value="ECO:0007669"/>
    <property type="project" value="UniProtKB-SubCell"/>
</dbReference>
<keyword evidence="11" id="KW-1185">Reference proteome</keyword>
<dbReference type="Gene3D" id="1.20.1250.20">
    <property type="entry name" value="MFS general substrate transporter like domains"/>
    <property type="match status" value="1"/>
</dbReference>
<feature type="transmembrane region" description="Helical" evidence="8">
    <location>
        <begin position="144"/>
        <end position="168"/>
    </location>
</feature>
<dbReference type="EMBL" id="VTZN01000061">
    <property type="protein sequence ID" value="KAA1250015.1"/>
    <property type="molecule type" value="Genomic_DNA"/>
</dbReference>
<dbReference type="GO" id="GO:0022857">
    <property type="term" value="F:transmembrane transporter activity"/>
    <property type="evidence" value="ECO:0007669"/>
    <property type="project" value="InterPro"/>
</dbReference>
<accession>A0A5B1BQD6</accession>